<organism evidence="9 10">
    <name type="scientific">Posidoniimonas corsicana</name>
    <dbReference type="NCBI Taxonomy" id="1938618"/>
    <lineage>
        <taxon>Bacteria</taxon>
        <taxon>Pseudomonadati</taxon>
        <taxon>Planctomycetota</taxon>
        <taxon>Planctomycetia</taxon>
        <taxon>Pirellulales</taxon>
        <taxon>Lacipirellulaceae</taxon>
        <taxon>Posidoniimonas</taxon>
    </lineage>
</organism>
<evidence type="ECO:0000256" key="1">
    <source>
        <dbReference type="ARBA" id="ARBA00004323"/>
    </source>
</evidence>
<dbReference type="PANTHER" id="PTHR13572:SF4">
    <property type="entry name" value="RE57134P"/>
    <property type="match status" value="1"/>
</dbReference>
<dbReference type="GO" id="GO:0004559">
    <property type="term" value="F:alpha-mannosidase activity"/>
    <property type="evidence" value="ECO:0007669"/>
    <property type="project" value="TreeGrafter"/>
</dbReference>
<dbReference type="PROSITE" id="PS00018">
    <property type="entry name" value="EF_HAND_1"/>
    <property type="match status" value="1"/>
</dbReference>
<evidence type="ECO:0008006" key="11">
    <source>
        <dbReference type="Google" id="ProtNLM"/>
    </source>
</evidence>
<accession>A0A5C5VHC2</accession>
<keyword evidence="6" id="KW-0333">Golgi apparatus</keyword>
<keyword evidence="5" id="KW-1133">Transmembrane helix</keyword>
<dbReference type="Proteomes" id="UP000316714">
    <property type="component" value="Unassembled WGS sequence"/>
</dbReference>
<keyword evidence="10" id="KW-1185">Reference proteome</keyword>
<proteinExistence type="predicted"/>
<evidence type="ECO:0000256" key="8">
    <source>
        <dbReference type="SAM" id="SignalP"/>
    </source>
</evidence>
<feature type="signal peptide" evidence="8">
    <location>
        <begin position="1"/>
        <end position="23"/>
    </location>
</feature>
<dbReference type="Gene3D" id="1.10.1330.10">
    <property type="entry name" value="Dockerin domain"/>
    <property type="match status" value="1"/>
</dbReference>
<evidence type="ECO:0000313" key="9">
    <source>
        <dbReference type="EMBL" id="TWT37350.1"/>
    </source>
</evidence>
<name>A0A5C5VHC2_9BACT</name>
<comment type="subcellular location">
    <subcellularLocation>
        <location evidence="1">Golgi apparatus membrane</location>
        <topology evidence="1">Single-pass type II membrane protein</topology>
    </subcellularLocation>
</comment>
<protein>
    <recommendedName>
        <fullName evidence="11">Dockerin domain-containing protein</fullName>
    </recommendedName>
</protein>
<comment type="caution">
    <text evidence="9">The sequence shown here is derived from an EMBL/GenBank/DDBJ whole genome shotgun (WGS) entry which is preliminary data.</text>
</comment>
<dbReference type="InterPro" id="IPR036439">
    <property type="entry name" value="Dockerin_dom_sf"/>
</dbReference>
<dbReference type="Gene3D" id="3.20.20.80">
    <property type="entry name" value="Glycosidases"/>
    <property type="match status" value="1"/>
</dbReference>
<keyword evidence="2" id="KW-0812">Transmembrane</keyword>
<evidence type="ECO:0000256" key="6">
    <source>
        <dbReference type="ARBA" id="ARBA00023034"/>
    </source>
</evidence>
<dbReference type="AlphaFoldDB" id="A0A5C5VHC2"/>
<dbReference type="Pfam" id="PF16317">
    <property type="entry name" value="Glyco_hydro_99"/>
    <property type="match status" value="1"/>
</dbReference>
<evidence type="ECO:0000256" key="3">
    <source>
        <dbReference type="ARBA" id="ARBA00022801"/>
    </source>
</evidence>
<keyword evidence="7" id="KW-0472">Membrane</keyword>
<keyword evidence="3" id="KW-0378">Hydrolase</keyword>
<dbReference type="SUPFAM" id="SSF63446">
    <property type="entry name" value="Type I dockerin domain"/>
    <property type="match status" value="1"/>
</dbReference>
<dbReference type="InterPro" id="IPR026071">
    <property type="entry name" value="Glyco_Hydrolase_99"/>
</dbReference>
<sequence precursor="true">MGRQAAIAVLQTQLARTMCLAMAATAAAKCGAAPQVGVYYYPWYGPGSGGHTFDDTLRAHLTPDPQLPAAGLNGRDASVVERHIDQSHTGNISMWSLSWWGPGGFEDITIRNHILTHPRAPELQYTIHYESAGRMAPIDSPDYSNLLPDFRHLANHIWSDPNYMRIDGRPVVFMYLTREFFKTPESWSLLSDTREAIAQEYGYAPYIIGDDFFGSSPVDTARAAQFDAITNFDVYGTVFGGGFANQSRVNALASIYANAKAAAAAAGVGFVPTASPGFNDTAVRPGPAPAARYLAELGPNANGSTFTTVLEDAVLPNTDPTVGDLIMINSFNEWHEDTQIEASVLAALTNSDDSSTGAAFTRGRYDEGYGSLYLDLLRTATVLAGDYNFDGAVDPADYSVWRADYNHTGIDVAADGNRDGTVDAADYVVWRDALAAVGDARNSPITVPEPGARLLASALCLTLGITPSRRFPERLGFLDALIKSRRRP</sequence>
<evidence type="ECO:0000256" key="4">
    <source>
        <dbReference type="ARBA" id="ARBA00022968"/>
    </source>
</evidence>
<evidence type="ECO:0000256" key="5">
    <source>
        <dbReference type="ARBA" id="ARBA00022989"/>
    </source>
</evidence>
<gene>
    <name evidence="9" type="ORF">KOR34_22990</name>
</gene>
<dbReference type="InterPro" id="IPR018247">
    <property type="entry name" value="EF_Hand_1_Ca_BS"/>
</dbReference>
<dbReference type="GO" id="GO:0000272">
    <property type="term" value="P:polysaccharide catabolic process"/>
    <property type="evidence" value="ECO:0007669"/>
    <property type="project" value="InterPro"/>
</dbReference>
<evidence type="ECO:0000256" key="2">
    <source>
        <dbReference type="ARBA" id="ARBA00022692"/>
    </source>
</evidence>
<evidence type="ECO:0000313" key="10">
    <source>
        <dbReference type="Proteomes" id="UP000316714"/>
    </source>
</evidence>
<keyword evidence="4" id="KW-0735">Signal-anchor</keyword>
<keyword evidence="8" id="KW-0732">Signal</keyword>
<dbReference type="PANTHER" id="PTHR13572">
    <property type="entry name" value="ENDO-ALPHA-1,2-MANNOSIDASE"/>
    <property type="match status" value="1"/>
</dbReference>
<reference evidence="9 10" key="1">
    <citation type="submission" date="2019-02" db="EMBL/GenBank/DDBJ databases">
        <title>Deep-cultivation of Planctomycetes and their phenomic and genomic characterization uncovers novel biology.</title>
        <authorList>
            <person name="Wiegand S."/>
            <person name="Jogler M."/>
            <person name="Boedeker C."/>
            <person name="Pinto D."/>
            <person name="Vollmers J."/>
            <person name="Rivas-Marin E."/>
            <person name="Kohn T."/>
            <person name="Peeters S.H."/>
            <person name="Heuer A."/>
            <person name="Rast P."/>
            <person name="Oberbeckmann S."/>
            <person name="Bunk B."/>
            <person name="Jeske O."/>
            <person name="Meyerdierks A."/>
            <person name="Storesund J.E."/>
            <person name="Kallscheuer N."/>
            <person name="Luecker S."/>
            <person name="Lage O.M."/>
            <person name="Pohl T."/>
            <person name="Merkel B.J."/>
            <person name="Hornburger P."/>
            <person name="Mueller R.-W."/>
            <person name="Bruemmer F."/>
            <person name="Labrenz M."/>
            <person name="Spormann A.M."/>
            <person name="Op Den Camp H."/>
            <person name="Overmann J."/>
            <person name="Amann R."/>
            <person name="Jetten M.S.M."/>
            <person name="Mascher T."/>
            <person name="Medema M.H."/>
            <person name="Devos D.P."/>
            <person name="Kaster A.-K."/>
            <person name="Ovreas L."/>
            <person name="Rohde M."/>
            <person name="Galperin M.Y."/>
            <person name="Jogler C."/>
        </authorList>
    </citation>
    <scope>NUCLEOTIDE SEQUENCE [LARGE SCALE GENOMIC DNA]</scope>
    <source>
        <strain evidence="9 10">KOR34</strain>
    </source>
</reference>
<dbReference type="EMBL" id="SIHJ01000001">
    <property type="protein sequence ID" value="TWT37350.1"/>
    <property type="molecule type" value="Genomic_DNA"/>
</dbReference>
<dbReference type="OrthoDB" id="9816564at2"/>
<feature type="chain" id="PRO_5022897433" description="Dockerin domain-containing protein" evidence="8">
    <location>
        <begin position="24"/>
        <end position="488"/>
    </location>
</feature>
<evidence type="ECO:0000256" key="7">
    <source>
        <dbReference type="ARBA" id="ARBA00023136"/>
    </source>
</evidence>